<feature type="site" description="Reversibly protonated during proton transport" evidence="6">
    <location>
        <position position="65"/>
    </location>
</feature>
<dbReference type="Pfam" id="PF00137">
    <property type="entry name" value="ATP-synt_C"/>
    <property type="match status" value="1"/>
</dbReference>
<name>A0A345ZBB6_9BACT</name>
<evidence type="ECO:0000256" key="5">
    <source>
        <dbReference type="ARBA" id="ARBA00023136"/>
    </source>
</evidence>
<organism evidence="8 9">
    <name type="scientific">Candidatus Chromulinivorax destructor</name>
    <dbReference type="NCBI Taxonomy" id="2066483"/>
    <lineage>
        <taxon>Bacteria</taxon>
        <taxon>Candidatus Babelota</taxon>
        <taxon>Candidatus Babeliae</taxon>
        <taxon>Candidatus Babeliales</taxon>
        <taxon>Candidatus Chromulinivoraceae</taxon>
        <taxon>Candidatus Chromulinivorax</taxon>
    </lineage>
</organism>
<evidence type="ECO:0000259" key="7">
    <source>
        <dbReference type="Pfam" id="PF00137"/>
    </source>
</evidence>
<dbReference type="Gene3D" id="1.20.120.610">
    <property type="entry name" value="lithium bound rotor ring of v- atpase"/>
    <property type="match status" value="1"/>
</dbReference>
<sequence>MDANYNTYAQAAAFLGAAIVMGVGSFGPALGQGMIGKAACDAVGKNPESYTKVRMMLIIAMSMVETSAIYALIIAILLWSAGTSFGA</sequence>
<comment type="function">
    <text evidence="6">Key component of the F(0) channel; it plays a direct role in translocation across the membrane. A homomeric c-ring of between 10-14 subunits forms the central stalk rotor element with the F(1) delta and epsilon subunits.</text>
</comment>
<keyword evidence="6" id="KW-0813">Transport</keyword>
<dbReference type="InterPro" id="IPR000454">
    <property type="entry name" value="ATP_synth_F0_csu"/>
</dbReference>
<dbReference type="KEGG" id="cdes:C0J27_02390"/>
<dbReference type="AlphaFoldDB" id="A0A345ZBB6"/>
<evidence type="ECO:0000256" key="3">
    <source>
        <dbReference type="ARBA" id="ARBA00022692"/>
    </source>
</evidence>
<dbReference type="GO" id="GO:0005886">
    <property type="term" value="C:plasma membrane"/>
    <property type="evidence" value="ECO:0007669"/>
    <property type="project" value="UniProtKB-SubCell"/>
</dbReference>
<keyword evidence="3 6" id="KW-0812">Transmembrane</keyword>
<keyword evidence="9" id="KW-1185">Reference proteome</keyword>
<evidence type="ECO:0000313" key="9">
    <source>
        <dbReference type="Proteomes" id="UP000254834"/>
    </source>
</evidence>
<evidence type="ECO:0000256" key="4">
    <source>
        <dbReference type="ARBA" id="ARBA00022989"/>
    </source>
</evidence>
<evidence type="ECO:0000256" key="6">
    <source>
        <dbReference type="HAMAP-Rule" id="MF_01396"/>
    </source>
</evidence>
<comment type="function">
    <text evidence="6">F(1)F(0) ATP synthase produces ATP from ADP in the presence of a proton or sodium gradient. F-type ATPases consist of two structural domains, F(1) containing the extramembraneous catalytic core and F(0) containing the membrane proton channel, linked together by a central stalk and a peripheral stalk. During catalysis, ATP synthesis in the catalytic domain of F(1) is coupled via a rotary mechanism of the central stalk subunits to proton translocation.</text>
</comment>
<protein>
    <recommendedName>
        <fullName evidence="6">ATP synthase subunit c</fullName>
    </recommendedName>
    <alternativeName>
        <fullName evidence="6">ATP synthase F(0) sector subunit c</fullName>
    </alternativeName>
    <alternativeName>
        <fullName evidence="6">F-type ATPase subunit c</fullName>
        <shortName evidence="6">F-ATPase subunit c</shortName>
    </alternativeName>
    <alternativeName>
        <fullName evidence="6">Lipid-binding protein</fullName>
    </alternativeName>
</protein>
<comment type="subcellular location">
    <subcellularLocation>
        <location evidence="6">Cell membrane</location>
        <topology evidence="6">Multi-pass membrane protein</topology>
    </subcellularLocation>
    <subcellularLocation>
        <location evidence="1">Membrane</location>
        <topology evidence="1">Multi-pass membrane protein</topology>
    </subcellularLocation>
</comment>
<keyword evidence="6" id="KW-0066">ATP synthesis</keyword>
<dbReference type="SUPFAM" id="SSF81333">
    <property type="entry name" value="F1F0 ATP synthase subunit C"/>
    <property type="match status" value="1"/>
</dbReference>
<dbReference type="CDD" id="cd18121">
    <property type="entry name" value="ATP-synt_Fo_c"/>
    <property type="match status" value="1"/>
</dbReference>
<dbReference type="RefSeq" id="WP_115585598.1">
    <property type="nucleotide sequence ID" value="NZ_CP025544.1"/>
</dbReference>
<keyword evidence="6" id="KW-0375">Hydrogen ion transport</keyword>
<reference evidence="8 9" key="1">
    <citation type="submission" date="2017-12" db="EMBL/GenBank/DDBJ databases">
        <title>Chromulinavorax destructans is a abundant pathogen of dominant heterotrophic picoflagllates.</title>
        <authorList>
            <person name="Deeg C.M."/>
            <person name="Zimmer M."/>
            <person name="Suttle C.A."/>
        </authorList>
    </citation>
    <scope>NUCLEOTIDE SEQUENCE [LARGE SCALE GENOMIC DNA]</scope>
    <source>
        <strain evidence="8 9">SeV1</strain>
    </source>
</reference>
<evidence type="ECO:0000313" key="8">
    <source>
        <dbReference type="EMBL" id="AXK60583.1"/>
    </source>
</evidence>
<feature type="transmembrane region" description="Helical" evidence="6">
    <location>
        <begin position="56"/>
        <end position="81"/>
    </location>
</feature>
<keyword evidence="4 6" id="KW-1133">Transmembrane helix</keyword>
<feature type="domain" description="V-ATPase proteolipid subunit C-like" evidence="7">
    <location>
        <begin position="15"/>
        <end position="78"/>
    </location>
</feature>
<keyword evidence="6" id="KW-1003">Cell membrane</keyword>
<dbReference type="GO" id="GO:0045259">
    <property type="term" value="C:proton-transporting ATP synthase complex"/>
    <property type="evidence" value="ECO:0007669"/>
    <property type="project" value="UniProtKB-KW"/>
</dbReference>
<evidence type="ECO:0000256" key="2">
    <source>
        <dbReference type="ARBA" id="ARBA00006704"/>
    </source>
</evidence>
<evidence type="ECO:0000256" key="1">
    <source>
        <dbReference type="ARBA" id="ARBA00004141"/>
    </source>
</evidence>
<comment type="similarity">
    <text evidence="2 6">Belongs to the ATPase C chain family.</text>
</comment>
<gene>
    <name evidence="6" type="primary">atpE</name>
    <name evidence="8" type="ORF">C0J27_02390</name>
</gene>
<dbReference type="GO" id="GO:0033177">
    <property type="term" value="C:proton-transporting two-sector ATPase complex, proton-transporting domain"/>
    <property type="evidence" value="ECO:0007669"/>
    <property type="project" value="InterPro"/>
</dbReference>
<accession>A0A345ZBB6</accession>
<dbReference type="HAMAP" id="MF_01396">
    <property type="entry name" value="ATP_synth_c_bact"/>
    <property type="match status" value="1"/>
</dbReference>
<keyword evidence="5 6" id="KW-0472">Membrane</keyword>
<dbReference type="GO" id="GO:0008289">
    <property type="term" value="F:lipid binding"/>
    <property type="evidence" value="ECO:0007669"/>
    <property type="project" value="UniProtKB-KW"/>
</dbReference>
<feature type="transmembrane region" description="Helical" evidence="6">
    <location>
        <begin position="12"/>
        <end position="35"/>
    </location>
</feature>
<keyword evidence="6" id="KW-0406">Ion transport</keyword>
<dbReference type="Proteomes" id="UP000254834">
    <property type="component" value="Chromosome"/>
</dbReference>
<dbReference type="OrthoDB" id="9810379at2"/>
<dbReference type="InterPro" id="IPR035921">
    <property type="entry name" value="F/V-ATP_Csub_sf"/>
</dbReference>
<dbReference type="PRINTS" id="PR00124">
    <property type="entry name" value="ATPASEC"/>
</dbReference>
<keyword evidence="6" id="KW-0446">Lipid-binding</keyword>
<proteinExistence type="inferred from homology"/>
<dbReference type="EMBL" id="CP025544">
    <property type="protein sequence ID" value="AXK60583.1"/>
    <property type="molecule type" value="Genomic_DNA"/>
</dbReference>
<dbReference type="GO" id="GO:0046933">
    <property type="term" value="F:proton-transporting ATP synthase activity, rotational mechanism"/>
    <property type="evidence" value="ECO:0007669"/>
    <property type="project" value="UniProtKB-UniRule"/>
</dbReference>
<dbReference type="InterPro" id="IPR002379">
    <property type="entry name" value="ATPase_proteolipid_c-like_dom"/>
</dbReference>
<keyword evidence="6" id="KW-0138">CF(0)</keyword>